<gene>
    <name evidence="2" type="ORF">FQY79_09410</name>
</gene>
<accession>A0A5C5TYW0</accession>
<evidence type="ECO:0000256" key="1">
    <source>
        <dbReference type="SAM" id="MobiDB-lite"/>
    </source>
</evidence>
<dbReference type="AlphaFoldDB" id="A0A5C5TYW0"/>
<evidence type="ECO:0000313" key="3">
    <source>
        <dbReference type="Proteomes" id="UP000315949"/>
    </source>
</evidence>
<keyword evidence="3" id="KW-1185">Reference proteome</keyword>
<comment type="caution">
    <text evidence="2">The sequence shown here is derived from an EMBL/GenBank/DDBJ whole genome shotgun (WGS) entry which is preliminary data.</text>
</comment>
<dbReference type="RefSeq" id="WP_146312667.1">
    <property type="nucleotide sequence ID" value="NZ_VOHE01000004.1"/>
</dbReference>
<organism evidence="2 3">
    <name type="scientific">Luteimonas wenzhouensis</name>
    <dbReference type="NCBI Taxonomy" id="2599615"/>
    <lineage>
        <taxon>Bacteria</taxon>
        <taxon>Pseudomonadati</taxon>
        <taxon>Pseudomonadota</taxon>
        <taxon>Gammaproteobacteria</taxon>
        <taxon>Lysobacterales</taxon>
        <taxon>Lysobacteraceae</taxon>
        <taxon>Luteimonas</taxon>
    </lineage>
</organism>
<name>A0A5C5TYW0_9GAMM</name>
<dbReference type="OrthoDB" id="5988232at2"/>
<evidence type="ECO:0000313" key="2">
    <source>
        <dbReference type="EMBL" id="TWT18847.1"/>
    </source>
</evidence>
<protein>
    <submittedName>
        <fullName evidence="2">Uncharacterized protein</fullName>
    </submittedName>
</protein>
<dbReference type="EMBL" id="VOHE01000004">
    <property type="protein sequence ID" value="TWT18847.1"/>
    <property type="molecule type" value="Genomic_DNA"/>
</dbReference>
<feature type="region of interest" description="Disordered" evidence="1">
    <location>
        <begin position="25"/>
        <end position="70"/>
    </location>
</feature>
<dbReference type="Proteomes" id="UP000315949">
    <property type="component" value="Unassembled WGS sequence"/>
</dbReference>
<proteinExistence type="predicted"/>
<reference evidence="2 3" key="1">
    <citation type="submission" date="2019-07" db="EMBL/GenBank/DDBJ databases">
        <title>Luteimonas sp. YD-1 nov., isolated from acidic soil.</title>
        <authorList>
            <person name="Zhou J."/>
        </authorList>
    </citation>
    <scope>NUCLEOTIDE SEQUENCE [LARGE SCALE GENOMIC DNA]</scope>
    <source>
        <strain evidence="2 3">YD-1</strain>
    </source>
</reference>
<sequence>MSILKLLAAGVLGAVAWRAWQRHQAHRAPMPADDGQRTAPHGDPILAGERIDATPPLRPAAQASRGFGDA</sequence>